<evidence type="ECO:0000313" key="2">
    <source>
        <dbReference type="EMBL" id="EJF52024.1"/>
    </source>
</evidence>
<organism evidence="2 3">
    <name type="scientific">Saprospira grandis DSM 2844</name>
    <dbReference type="NCBI Taxonomy" id="694433"/>
    <lineage>
        <taxon>Bacteria</taxon>
        <taxon>Pseudomonadati</taxon>
        <taxon>Bacteroidota</taxon>
        <taxon>Saprospiria</taxon>
        <taxon>Saprospirales</taxon>
        <taxon>Saprospiraceae</taxon>
        <taxon>Saprospira</taxon>
    </lineage>
</organism>
<sequence length="59" mass="6888">MPMFSFFKKDPIKKLEKQYEKLMQEARDIQRSGDLRLYADKVAAAEALQLKIEALRAKS</sequence>
<evidence type="ECO:0000313" key="3">
    <source>
        <dbReference type="Proteomes" id="UP000005113"/>
    </source>
</evidence>
<protein>
    <recommendedName>
        <fullName evidence="4">Lacal_2735 family protein</fullName>
    </recommendedName>
</protein>
<evidence type="ECO:0008006" key="4">
    <source>
        <dbReference type="Google" id="ProtNLM"/>
    </source>
</evidence>
<accession>J0NWZ7</accession>
<feature type="coiled-coil region" evidence="1">
    <location>
        <begin position="12"/>
        <end position="58"/>
    </location>
</feature>
<gene>
    <name evidence="2" type="ORF">SapgrDRAFT_0273</name>
</gene>
<dbReference type="NCBIfam" id="NF033487">
    <property type="entry name" value="Lacal_2735_fam"/>
    <property type="match status" value="1"/>
</dbReference>
<proteinExistence type="predicted"/>
<dbReference type="Pfam" id="PF20027">
    <property type="entry name" value="DUF6435"/>
    <property type="match status" value="1"/>
</dbReference>
<keyword evidence="1" id="KW-0175">Coiled coil</keyword>
<dbReference type="EMBL" id="JH719942">
    <property type="protein sequence ID" value="EJF52024.1"/>
    <property type="molecule type" value="Genomic_DNA"/>
</dbReference>
<dbReference type="HOGENOM" id="CLU_210182_0_0_10"/>
<reference evidence="3" key="1">
    <citation type="journal article" date="2012" name="Stand. Genomic Sci.">
        <title>Permanent draft genome sequence of the gliding predator Saprospira grandis strain Sa g1 (= HR1).</title>
        <authorList>
            <person name="Mavromatis K."/>
            <person name="Chertkov O."/>
            <person name="Lapidus A."/>
            <person name="Nolan M."/>
            <person name="Lucas S."/>
            <person name="Tice H."/>
            <person name="Del Rio T.G."/>
            <person name="Cheng J.F."/>
            <person name="Han C."/>
            <person name="Tapia R."/>
            <person name="Bruce D."/>
            <person name="Goodwin L.A."/>
            <person name="Pitluck S."/>
            <person name="Huntemann M."/>
            <person name="Liolios K."/>
            <person name="Pagani I."/>
            <person name="Ivanova N."/>
            <person name="Mikhailova N."/>
            <person name="Pati A."/>
            <person name="Chen A."/>
            <person name="Palaniappan K."/>
            <person name="Land M."/>
            <person name="Brambilla E.M."/>
            <person name="Rohde M."/>
            <person name="Spring S."/>
            <person name="Goker M."/>
            <person name="Detter J.C."/>
            <person name="Bristow J."/>
            <person name="Eisen J.A."/>
            <person name="Markowitz V."/>
            <person name="Hugenholtz P."/>
            <person name="Kyrpides N.C."/>
            <person name="Klenk H.P."/>
            <person name="Woyke T."/>
        </authorList>
    </citation>
    <scope>NUCLEOTIDE SEQUENCE [LARGE SCALE GENOMIC DNA]</scope>
    <source>
        <strain evidence="3">DSM 2844</strain>
    </source>
</reference>
<dbReference type="AlphaFoldDB" id="J0NWZ7"/>
<name>J0NWZ7_9BACT</name>
<dbReference type="Proteomes" id="UP000005113">
    <property type="component" value="Unassembled WGS sequence"/>
</dbReference>
<evidence type="ECO:0000256" key="1">
    <source>
        <dbReference type="SAM" id="Coils"/>
    </source>
</evidence>
<dbReference type="InterPro" id="IPR045493">
    <property type="entry name" value="DUF6435"/>
</dbReference>